<dbReference type="PANTHER" id="PTHR43297:SF2">
    <property type="entry name" value="DIPEPTIDE TRANSPORT ATP-BINDING PROTEIN DPPD"/>
    <property type="match status" value="1"/>
</dbReference>
<comment type="similarity">
    <text evidence="2">Belongs to the ABC transporter superfamily.</text>
</comment>
<keyword evidence="3" id="KW-0813">Transport</keyword>
<gene>
    <name evidence="9" type="ORF">ABLG96_11175</name>
</gene>
<evidence type="ECO:0000256" key="2">
    <source>
        <dbReference type="ARBA" id="ARBA00005417"/>
    </source>
</evidence>
<keyword evidence="4" id="KW-1003">Cell membrane</keyword>
<dbReference type="CDD" id="cd03257">
    <property type="entry name" value="ABC_NikE_OppD_transporters"/>
    <property type="match status" value="1"/>
</dbReference>
<dbReference type="SUPFAM" id="SSF52540">
    <property type="entry name" value="P-loop containing nucleoside triphosphate hydrolases"/>
    <property type="match status" value="1"/>
</dbReference>
<keyword evidence="6 9" id="KW-0067">ATP-binding</keyword>
<evidence type="ECO:0000313" key="9">
    <source>
        <dbReference type="EMBL" id="XCG61851.1"/>
    </source>
</evidence>
<dbReference type="AlphaFoldDB" id="A0AAU8DLP4"/>
<evidence type="ECO:0000256" key="5">
    <source>
        <dbReference type="ARBA" id="ARBA00022741"/>
    </source>
</evidence>
<dbReference type="InterPro" id="IPR027417">
    <property type="entry name" value="P-loop_NTPase"/>
</dbReference>
<dbReference type="InterPro" id="IPR003593">
    <property type="entry name" value="AAA+_ATPase"/>
</dbReference>
<dbReference type="InterPro" id="IPR017871">
    <property type="entry name" value="ABC_transporter-like_CS"/>
</dbReference>
<dbReference type="PROSITE" id="PS50893">
    <property type="entry name" value="ABC_TRANSPORTER_2"/>
    <property type="match status" value="1"/>
</dbReference>
<dbReference type="Gene3D" id="3.40.50.300">
    <property type="entry name" value="P-loop containing nucleotide triphosphate hydrolases"/>
    <property type="match status" value="1"/>
</dbReference>
<evidence type="ECO:0000256" key="4">
    <source>
        <dbReference type="ARBA" id="ARBA00022475"/>
    </source>
</evidence>
<evidence type="ECO:0000259" key="8">
    <source>
        <dbReference type="PROSITE" id="PS50893"/>
    </source>
</evidence>
<name>A0AAU8DLP4_9ACTN</name>
<dbReference type="PROSITE" id="PS00211">
    <property type="entry name" value="ABC_TRANSPORTER_1"/>
    <property type="match status" value="1"/>
</dbReference>
<sequence length="271" mass="28543">MSTPAVTTAKSHALLDVRSLGISAGGTTLVSDVALQLRRGERVGLIGASGSGKSLTCMAIAGLLPEGLRTTGAVTLDGESGNLLQAKEKTLAKIRGVRTGMVFQEPMTALNPTMRIGPQVAEAMRQHGVGKTEARRRTQELLAAVDLPDPATIARAYPHQLSGGQRQRVVLSIALANGPDLLICDEPTTALDVTVQAKVLELIETRLEASGAALLFVSHDLAVVAQVCDRVAVMYQGRIVEQGTVLEVLADPQHQHTRQLIRDADLGGGGR</sequence>
<dbReference type="SMART" id="SM00382">
    <property type="entry name" value="AAA"/>
    <property type="match status" value="1"/>
</dbReference>
<feature type="domain" description="ABC transporter" evidence="8">
    <location>
        <begin position="15"/>
        <end position="261"/>
    </location>
</feature>
<dbReference type="GO" id="GO:0016887">
    <property type="term" value="F:ATP hydrolysis activity"/>
    <property type="evidence" value="ECO:0007669"/>
    <property type="project" value="InterPro"/>
</dbReference>
<dbReference type="PANTHER" id="PTHR43297">
    <property type="entry name" value="OLIGOPEPTIDE TRANSPORT ATP-BINDING PROTEIN APPD"/>
    <property type="match status" value="1"/>
</dbReference>
<evidence type="ECO:0000256" key="7">
    <source>
        <dbReference type="ARBA" id="ARBA00023136"/>
    </source>
</evidence>
<organism evidence="9">
    <name type="scientific">Nakamurella sp. A5-74</name>
    <dbReference type="NCBI Taxonomy" id="3158264"/>
    <lineage>
        <taxon>Bacteria</taxon>
        <taxon>Bacillati</taxon>
        <taxon>Actinomycetota</taxon>
        <taxon>Actinomycetes</taxon>
        <taxon>Nakamurellales</taxon>
        <taxon>Nakamurellaceae</taxon>
        <taxon>Nakamurella</taxon>
    </lineage>
</organism>
<evidence type="ECO:0000256" key="3">
    <source>
        <dbReference type="ARBA" id="ARBA00022448"/>
    </source>
</evidence>
<reference evidence="9" key="1">
    <citation type="submission" date="2024-05" db="EMBL/GenBank/DDBJ databases">
        <authorList>
            <person name="Cai S.Y."/>
            <person name="Jin L.M."/>
            <person name="Li H.R."/>
        </authorList>
    </citation>
    <scope>NUCLEOTIDE SEQUENCE</scope>
    <source>
        <strain evidence="9">A5-74</strain>
    </source>
</reference>
<dbReference type="GO" id="GO:0005524">
    <property type="term" value="F:ATP binding"/>
    <property type="evidence" value="ECO:0007669"/>
    <property type="project" value="UniProtKB-KW"/>
</dbReference>
<keyword evidence="7" id="KW-0472">Membrane</keyword>
<dbReference type="InterPro" id="IPR050388">
    <property type="entry name" value="ABC_Ni/Peptide_Import"/>
</dbReference>
<dbReference type="RefSeq" id="WP_353647467.1">
    <property type="nucleotide sequence ID" value="NZ_CP159218.1"/>
</dbReference>
<dbReference type="GO" id="GO:0005886">
    <property type="term" value="C:plasma membrane"/>
    <property type="evidence" value="ECO:0007669"/>
    <property type="project" value="UniProtKB-SubCell"/>
</dbReference>
<keyword evidence="5" id="KW-0547">Nucleotide-binding</keyword>
<protein>
    <submittedName>
        <fullName evidence="9">ABC transporter ATP-binding protein</fullName>
    </submittedName>
</protein>
<dbReference type="Pfam" id="PF00005">
    <property type="entry name" value="ABC_tran"/>
    <property type="match status" value="1"/>
</dbReference>
<evidence type="ECO:0000256" key="1">
    <source>
        <dbReference type="ARBA" id="ARBA00004202"/>
    </source>
</evidence>
<proteinExistence type="inferred from homology"/>
<dbReference type="InterPro" id="IPR003439">
    <property type="entry name" value="ABC_transporter-like_ATP-bd"/>
</dbReference>
<dbReference type="EMBL" id="CP159218">
    <property type="protein sequence ID" value="XCG61851.1"/>
    <property type="molecule type" value="Genomic_DNA"/>
</dbReference>
<comment type="subcellular location">
    <subcellularLocation>
        <location evidence="1">Cell membrane</location>
        <topology evidence="1">Peripheral membrane protein</topology>
    </subcellularLocation>
</comment>
<accession>A0AAU8DLP4</accession>
<evidence type="ECO:0000256" key="6">
    <source>
        <dbReference type="ARBA" id="ARBA00022840"/>
    </source>
</evidence>